<dbReference type="AlphaFoldDB" id="A0A9X0CXL2"/>
<feature type="disulfide bond" evidence="2">
    <location>
        <begin position="60"/>
        <end position="94"/>
    </location>
</feature>
<dbReference type="SMART" id="SM00254">
    <property type="entry name" value="ShKT"/>
    <property type="match status" value="3"/>
</dbReference>
<evidence type="ECO:0000256" key="2">
    <source>
        <dbReference type="PROSITE-ProRule" id="PRU01005"/>
    </source>
</evidence>
<reference evidence="4" key="1">
    <citation type="submission" date="2023-01" db="EMBL/GenBank/DDBJ databases">
        <title>Genome assembly of the deep-sea coral Lophelia pertusa.</title>
        <authorList>
            <person name="Herrera S."/>
            <person name="Cordes E."/>
        </authorList>
    </citation>
    <scope>NUCLEOTIDE SEQUENCE</scope>
    <source>
        <strain evidence="4">USNM1676648</strain>
        <tissue evidence="4">Polyp</tissue>
    </source>
</reference>
<dbReference type="Pfam" id="PF01549">
    <property type="entry name" value="ShK"/>
    <property type="match status" value="3"/>
</dbReference>
<keyword evidence="2" id="KW-1015">Disulfide bond</keyword>
<organism evidence="4 5">
    <name type="scientific">Desmophyllum pertusum</name>
    <dbReference type="NCBI Taxonomy" id="174260"/>
    <lineage>
        <taxon>Eukaryota</taxon>
        <taxon>Metazoa</taxon>
        <taxon>Cnidaria</taxon>
        <taxon>Anthozoa</taxon>
        <taxon>Hexacorallia</taxon>
        <taxon>Scleractinia</taxon>
        <taxon>Caryophylliina</taxon>
        <taxon>Caryophylliidae</taxon>
        <taxon>Desmophyllum</taxon>
    </lineage>
</organism>
<evidence type="ECO:0000256" key="1">
    <source>
        <dbReference type="ARBA" id="ARBA00022656"/>
    </source>
</evidence>
<dbReference type="GO" id="GO:0090729">
    <property type="term" value="F:toxin activity"/>
    <property type="evidence" value="ECO:0007669"/>
    <property type="project" value="UniProtKB-KW"/>
</dbReference>
<sequence>MTEHCSVTCNSCQGEDAQCQDQEEKCSFLARKGECLTNAPYMFVKCRKSCFMCGGISSTCQDKQDNCAYLAYSGHCRSNQSHMLKVCEKSCTRCEGCLDRNKFCPEWAAKGENGIGMCEKNSPHYPYMRFYCQKSCKICSDIMSEE</sequence>
<comment type="caution">
    <text evidence="2">Lacks conserved residue(s) required for the propagation of feature annotation.</text>
</comment>
<feature type="domain" description="ShKT" evidence="3">
    <location>
        <begin position="60"/>
        <end position="94"/>
    </location>
</feature>
<evidence type="ECO:0000259" key="3">
    <source>
        <dbReference type="PROSITE" id="PS51670"/>
    </source>
</evidence>
<comment type="caution">
    <text evidence="4">The sequence shown here is derived from an EMBL/GenBank/DDBJ whole genome shotgun (WGS) entry which is preliminary data.</text>
</comment>
<keyword evidence="1" id="KW-0800">Toxin</keyword>
<accession>A0A9X0CXL2</accession>
<dbReference type="PANTHER" id="PTHR21724">
    <property type="entry name" value="SHKT DOMAIN-CONTAINING PROTEIN"/>
    <property type="match status" value="1"/>
</dbReference>
<evidence type="ECO:0000313" key="5">
    <source>
        <dbReference type="Proteomes" id="UP001163046"/>
    </source>
</evidence>
<feature type="domain" description="ShKT" evidence="3">
    <location>
        <begin position="19"/>
        <end position="53"/>
    </location>
</feature>
<evidence type="ECO:0000313" key="4">
    <source>
        <dbReference type="EMBL" id="KAJ7379707.1"/>
    </source>
</evidence>
<dbReference type="EMBL" id="MU826356">
    <property type="protein sequence ID" value="KAJ7379707.1"/>
    <property type="molecule type" value="Genomic_DNA"/>
</dbReference>
<proteinExistence type="predicted"/>
<feature type="domain" description="ShKT" evidence="3">
    <location>
        <begin position="97"/>
        <end position="139"/>
    </location>
</feature>
<name>A0A9X0CXL2_9CNID</name>
<protein>
    <recommendedName>
        <fullName evidence="3">ShKT domain-containing protein</fullName>
    </recommendedName>
</protein>
<feature type="disulfide bond" evidence="2">
    <location>
        <begin position="19"/>
        <end position="53"/>
    </location>
</feature>
<dbReference type="Proteomes" id="UP001163046">
    <property type="component" value="Unassembled WGS sequence"/>
</dbReference>
<gene>
    <name evidence="4" type="ORF">OS493_014112</name>
</gene>
<keyword evidence="5" id="KW-1185">Reference proteome</keyword>
<dbReference type="InterPro" id="IPR003582">
    <property type="entry name" value="ShKT_dom"/>
</dbReference>
<dbReference type="PROSITE" id="PS51670">
    <property type="entry name" value="SHKT"/>
    <property type="match status" value="3"/>
</dbReference>
<dbReference type="PANTHER" id="PTHR21724:SF109">
    <property type="entry name" value="SHKT DOMAIN-CONTAINING PROTEIN"/>
    <property type="match status" value="1"/>
</dbReference>